<feature type="active site" description="Charge relay system" evidence="8 9">
    <location>
        <position position="185"/>
    </location>
</feature>
<reference evidence="16 17" key="1">
    <citation type="submission" date="2016-10" db="EMBL/GenBank/DDBJ databases">
        <authorList>
            <person name="Varghese N."/>
            <person name="Submissions S."/>
        </authorList>
    </citation>
    <scope>NUCLEOTIDE SEQUENCE [LARGE SCALE GENOMIC DNA]</scope>
    <source>
        <strain evidence="16 17">IAM 15147</strain>
    </source>
</reference>
<dbReference type="Pfam" id="PF02225">
    <property type="entry name" value="PA"/>
    <property type="match status" value="1"/>
</dbReference>
<evidence type="ECO:0000256" key="4">
    <source>
        <dbReference type="ARBA" id="ARBA00022729"/>
    </source>
</evidence>
<keyword evidence="4 11" id="KW-0732">Signal</keyword>
<dbReference type="InterPro" id="IPR045051">
    <property type="entry name" value="SBT"/>
</dbReference>
<comment type="similarity">
    <text evidence="2 9 10">Belongs to the peptidase S8 family.</text>
</comment>
<dbReference type="InterPro" id="IPR015500">
    <property type="entry name" value="Peptidase_S8_subtilisin-rel"/>
</dbReference>
<feature type="domain" description="Peptidase S8/S53" evidence="12">
    <location>
        <begin position="176"/>
        <end position="650"/>
    </location>
</feature>
<dbReference type="Gene3D" id="3.40.50.200">
    <property type="entry name" value="Peptidase S8/S53 domain"/>
    <property type="match status" value="1"/>
</dbReference>
<dbReference type="Pfam" id="PF05922">
    <property type="entry name" value="Inhibitor_I9"/>
    <property type="match status" value="1"/>
</dbReference>
<comment type="subcellular location">
    <subcellularLocation>
        <location evidence="1">Secreted</location>
    </subcellularLocation>
</comment>
<dbReference type="RefSeq" id="WP_177220246.1">
    <property type="nucleotide sequence ID" value="NZ_FOZN01000002.1"/>
</dbReference>
<dbReference type="InterPro" id="IPR036852">
    <property type="entry name" value="Peptidase_S8/S53_dom_sf"/>
</dbReference>
<dbReference type="Gene3D" id="2.60.40.2310">
    <property type="match status" value="1"/>
</dbReference>
<feature type="domain" description="Subtilisin-like protease fibronectin type-III" evidence="15">
    <location>
        <begin position="709"/>
        <end position="801"/>
    </location>
</feature>
<dbReference type="InterPro" id="IPR023828">
    <property type="entry name" value="Peptidase_S8_Ser-AS"/>
</dbReference>
<proteinExistence type="inferred from homology"/>
<gene>
    <name evidence="16" type="ORF">SAMN04487783_0859</name>
</gene>
<keyword evidence="5 9" id="KW-0378">Hydrolase</keyword>
<accession>A0AA94KZ33</accession>
<dbReference type="GO" id="GO:0004252">
    <property type="term" value="F:serine-type endopeptidase activity"/>
    <property type="evidence" value="ECO:0007669"/>
    <property type="project" value="UniProtKB-UniRule"/>
</dbReference>
<evidence type="ECO:0000259" key="12">
    <source>
        <dbReference type="Pfam" id="PF00082"/>
    </source>
</evidence>
<evidence type="ECO:0000256" key="5">
    <source>
        <dbReference type="ARBA" id="ARBA00022801"/>
    </source>
</evidence>
<evidence type="ECO:0000256" key="1">
    <source>
        <dbReference type="ARBA" id="ARBA00004613"/>
    </source>
</evidence>
<dbReference type="InterPro" id="IPR007253">
    <property type="entry name" value="Cell_wall-bd_2"/>
</dbReference>
<dbReference type="Pfam" id="PF00082">
    <property type="entry name" value="Peptidase_S8"/>
    <property type="match status" value="1"/>
</dbReference>
<dbReference type="PANTHER" id="PTHR10795">
    <property type="entry name" value="PROPROTEIN CONVERTASE SUBTILISIN/KEXIN"/>
    <property type="match status" value="1"/>
</dbReference>
<dbReference type="InterPro" id="IPR023827">
    <property type="entry name" value="Peptidase_S8_Asp-AS"/>
</dbReference>
<dbReference type="Gene3D" id="3.50.30.30">
    <property type="match status" value="1"/>
</dbReference>
<evidence type="ECO:0000313" key="16">
    <source>
        <dbReference type="EMBL" id="SFS06669.1"/>
    </source>
</evidence>
<feature type="chain" id="PRO_5041641820" evidence="11">
    <location>
        <begin position="38"/>
        <end position="1307"/>
    </location>
</feature>
<dbReference type="InterPro" id="IPR010259">
    <property type="entry name" value="S8pro/Inhibitor_I9"/>
</dbReference>
<evidence type="ECO:0000256" key="8">
    <source>
        <dbReference type="PIRSR" id="PIRSR615500-1"/>
    </source>
</evidence>
<dbReference type="Pfam" id="PF17766">
    <property type="entry name" value="fn3_6"/>
    <property type="match status" value="1"/>
</dbReference>
<evidence type="ECO:0000256" key="11">
    <source>
        <dbReference type="SAM" id="SignalP"/>
    </source>
</evidence>
<protein>
    <submittedName>
        <fullName evidence="16">Peptidase inhibitor I9</fullName>
    </submittedName>
</protein>
<dbReference type="InterPro" id="IPR003137">
    <property type="entry name" value="PA_domain"/>
</dbReference>
<name>A0AA94KZ33_9MICO</name>
<dbReference type="InterPro" id="IPR000209">
    <property type="entry name" value="Peptidase_S8/S53_dom"/>
</dbReference>
<evidence type="ECO:0000256" key="10">
    <source>
        <dbReference type="RuleBase" id="RU003355"/>
    </source>
</evidence>
<dbReference type="SUPFAM" id="SSF52743">
    <property type="entry name" value="Subtilisin-like"/>
    <property type="match status" value="1"/>
</dbReference>
<dbReference type="PROSITE" id="PS51892">
    <property type="entry name" value="SUBTILASE"/>
    <property type="match status" value="1"/>
</dbReference>
<evidence type="ECO:0000313" key="17">
    <source>
        <dbReference type="Proteomes" id="UP000198506"/>
    </source>
</evidence>
<evidence type="ECO:0000256" key="3">
    <source>
        <dbReference type="ARBA" id="ARBA00022670"/>
    </source>
</evidence>
<keyword evidence="7" id="KW-0325">Glycoprotein</keyword>
<evidence type="ECO:0000256" key="7">
    <source>
        <dbReference type="ARBA" id="ARBA00023180"/>
    </source>
</evidence>
<feature type="signal peptide" evidence="11">
    <location>
        <begin position="1"/>
        <end position="37"/>
    </location>
</feature>
<dbReference type="InterPro" id="IPR034197">
    <property type="entry name" value="Peptidases_S8_3"/>
</dbReference>
<dbReference type="PROSITE" id="PS00138">
    <property type="entry name" value="SUBTILASE_SER"/>
    <property type="match status" value="1"/>
</dbReference>
<sequence length="1307" mass="132753">MTSHSTARTALRRVLAIGTAVALGATGAVLSATTAHAIAAPSSTLDFEAGRYIVVLEDDALATYRGGLPNLARTAPAGDSEIDVDTPAANAYTAHLESEQAAVAGSIGAEVDANLTVTMNGFIADLTAEQAQELARDGRVANVFPDEILHINASPANEYLDLEGLWSQVGGVDEAGAGVVVGVLDTGIAPENPLFAGEALGTTAGAEPYLDGDTIVYEKGDGSTFTGFCQEGVQFTAEDCSTKIISARYYVDGFGADRIGGDAVGEYLSPRDGDGHGSHTASTAAGNADVPITSAAGADLGTMSGVAPEARIAAYKVCWTGPDPAVTTDDGCATSDLVQAIDQSVIDGVDVINYSIGGGAATSVATATDISFLGAAAAGVFVSASAGNAGPGASTLDHAAPWYTTVAATSVPNYEATVVLPGDVRLTGASVTVPMGEDAEVISGPFIYAGDVPAADATAADAALCLPGSLDPAAVADTIVLCDRGVNARAEKSQVVADAGGIGVVLVNVTPGSLDLDDHAIPTIHLDAEHRDQLLAAAQTPGTEVTFEPGNTSGVETPAPVVAGFSSRGPAVAEGGDVLKPDVSAPGVGIVAAGPNPAGGEPTYRLLSGTSMAAPHVAGLAAIYFGEHPNASPAEVKSAMMTTATDTVTDDGAPSTDPWAQGAGFVNTQSMLEPGLIYQNGTEDWYGYLRGLGYGLPDTWVGSAIDPSDVNIASIAVGSLAGTQTVTRSVTALEAGSYAASVTGMPGVDVEVTPSTIELAAGETQTFEVTFTTTDAALGEYSTGSLTWTSAAHTVRSPMAVRPVAVAVPEWVEGTGTVGETPISGVSGVEGEIALQANGLAPFEQLGADAGDPGAEFVYPFEIPEGELARYFALDGADNTGDNDLYILRLEGDTPVEQWVGGTAAADESVLLESPAAGSYLAIVVVYSHGEAEDGSFELDYAAVTPGQQEGNFRAEPASVTGAIGESFTFSAKWNGLDTNAEYLGVIGYGDSDARTYVRVTTGDVTMPVPDRLAAGNRFETAVEISQQGYPDGAGVVYVASGERFPDGLAAAPAAAREGGPLLLTRAGALSQVVINEIERLSPERIVIVGGEPSVSAAVAAELEALAGTVDRVGGANRFETSRLIAQYAFESSENAFIATGRDFPDALSAGAAAGSIDAPILLVDGMADGADDATIAELDRLGVVNTYLMGDQNSMSNGIELELNNEAFVVHRFAGANRFLTAVQVNQEMFSGPVPAMYIASGMKFPDALSASALAAAEGSPLYLAQPTCIDSSIVTESLRLDQPPVFLLGDESTLSAAVAEYAICP</sequence>
<dbReference type="PROSITE" id="PS00136">
    <property type="entry name" value="SUBTILASE_ASP"/>
    <property type="match status" value="1"/>
</dbReference>
<evidence type="ECO:0000259" key="15">
    <source>
        <dbReference type="Pfam" id="PF17766"/>
    </source>
</evidence>
<evidence type="ECO:0000256" key="9">
    <source>
        <dbReference type="PROSITE-ProRule" id="PRU01240"/>
    </source>
</evidence>
<feature type="active site" description="Charge relay system" evidence="8 9">
    <location>
        <position position="611"/>
    </location>
</feature>
<feature type="domain" description="PA" evidence="13">
    <location>
        <begin position="461"/>
        <end position="533"/>
    </location>
</feature>
<dbReference type="PROSITE" id="PS51318">
    <property type="entry name" value="TAT"/>
    <property type="match status" value="1"/>
</dbReference>
<evidence type="ECO:0000259" key="14">
    <source>
        <dbReference type="Pfam" id="PF05922"/>
    </source>
</evidence>
<dbReference type="CDD" id="cd02120">
    <property type="entry name" value="PA_subtilisin_like"/>
    <property type="match status" value="1"/>
</dbReference>
<organism evidence="16 17">
    <name type="scientific">Agrococcus baldri</name>
    <dbReference type="NCBI Taxonomy" id="153730"/>
    <lineage>
        <taxon>Bacteria</taxon>
        <taxon>Bacillati</taxon>
        <taxon>Actinomycetota</taxon>
        <taxon>Actinomycetes</taxon>
        <taxon>Micrococcales</taxon>
        <taxon>Microbacteriaceae</taxon>
        <taxon>Agrococcus</taxon>
    </lineage>
</organism>
<dbReference type="Gene3D" id="3.40.50.12090">
    <property type="match status" value="1"/>
</dbReference>
<feature type="domain" description="Inhibitor I9" evidence="14">
    <location>
        <begin position="51"/>
        <end position="151"/>
    </location>
</feature>
<dbReference type="PRINTS" id="PR00723">
    <property type="entry name" value="SUBTILISIN"/>
</dbReference>
<dbReference type="Pfam" id="PF04122">
    <property type="entry name" value="CW_binding_2"/>
    <property type="match status" value="3"/>
</dbReference>
<evidence type="ECO:0000256" key="2">
    <source>
        <dbReference type="ARBA" id="ARBA00011073"/>
    </source>
</evidence>
<keyword evidence="3 9" id="KW-0645">Protease</keyword>
<dbReference type="Proteomes" id="UP000198506">
    <property type="component" value="Unassembled WGS sequence"/>
</dbReference>
<dbReference type="CDD" id="cd04852">
    <property type="entry name" value="Peptidases_S8_3"/>
    <property type="match status" value="1"/>
</dbReference>
<evidence type="ECO:0000259" key="13">
    <source>
        <dbReference type="Pfam" id="PF02225"/>
    </source>
</evidence>
<comment type="caution">
    <text evidence="16">The sequence shown here is derived from an EMBL/GenBank/DDBJ whole genome shotgun (WGS) entry which is preliminary data.</text>
</comment>
<dbReference type="GO" id="GO:0005576">
    <property type="term" value="C:extracellular region"/>
    <property type="evidence" value="ECO:0007669"/>
    <property type="project" value="UniProtKB-SubCell"/>
</dbReference>
<feature type="active site" description="Charge relay system" evidence="8 9">
    <location>
        <position position="276"/>
    </location>
</feature>
<dbReference type="EMBL" id="FOZN01000002">
    <property type="protein sequence ID" value="SFS06669.1"/>
    <property type="molecule type" value="Genomic_DNA"/>
</dbReference>
<dbReference type="InterPro" id="IPR006311">
    <property type="entry name" value="TAT_signal"/>
</dbReference>
<keyword evidence="17" id="KW-1185">Reference proteome</keyword>
<dbReference type="GO" id="GO:0006508">
    <property type="term" value="P:proteolysis"/>
    <property type="evidence" value="ECO:0007669"/>
    <property type="project" value="UniProtKB-KW"/>
</dbReference>
<keyword evidence="6 9" id="KW-0720">Serine protease</keyword>
<dbReference type="InterPro" id="IPR041469">
    <property type="entry name" value="Subtilisin-like_FN3"/>
</dbReference>
<evidence type="ECO:0000256" key="6">
    <source>
        <dbReference type="ARBA" id="ARBA00022825"/>
    </source>
</evidence>